<geneLocation type="plasmid" evidence="2 3">
    <name>pRh5Ap-243</name>
</geneLocation>
<sequence>MTSDETDPQPSLGELLGIDVLADLPELPDQVWEHALDIATDPRTPPVDPMLIPAGETEDIELRPQFDTDPAGGIDAAEIDSHEDSYADEGEWPTPSDDLDDPTLGL</sequence>
<gene>
    <name evidence="2" type="ORF">INP59_26180</name>
</gene>
<evidence type="ECO:0000256" key="1">
    <source>
        <dbReference type="SAM" id="MobiDB-lite"/>
    </source>
</evidence>
<accession>A0A7M2XX66</accession>
<name>A0A7M2XX66_9NOCA</name>
<keyword evidence="3" id="KW-1185">Reference proteome</keyword>
<dbReference type="RefSeq" id="WP_006554835.1">
    <property type="nucleotide sequence ID" value="NZ_CP063452.1"/>
</dbReference>
<dbReference type="AlphaFoldDB" id="A0A7M2XX66"/>
<dbReference type="EMBL" id="CP063452">
    <property type="protein sequence ID" value="QOW01651.1"/>
    <property type="molecule type" value="Genomic_DNA"/>
</dbReference>
<protein>
    <submittedName>
        <fullName evidence="2">Uncharacterized protein</fullName>
    </submittedName>
</protein>
<organism evidence="2 3">
    <name type="scientific">Rhodococcus pyridinivorans</name>
    <dbReference type="NCBI Taxonomy" id="103816"/>
    <lineage>
        <taxon>Bacteria</taxon>
        <taxon>Bacillati</taxon>
        <taxon>Actinomycetota</taxon>
        <taxon>Actinomycetes</taxon>
        <taxon>Mycobacteriales</taxon>
        <taxon>Nocardiaceae</taxon>
        <taxon>Rhodococcus</taxon>
    </lineage>
</organism>
<dbReference type="Proteomes" id="UP000593818">
    <property type="component" value="Plasmid pRh5Ap-243"/>
</dbReference>
<evidence type="ECO:0000313" key="2">
    <source>
        <dbReference type="EMBL" id="QOW01651.1"/>
    </source>
</evidence>
<feature type="compositionally biased region" description="Acidic residues" evidence="1">
    <location>
        <begin position="86"/>
        <end position="106"/>
    </location>
</feature>
<reference evidence="2 3" key="1">
    <citation type="submission" date="2020-10" db="EMBL/GenBank/DDBJ databases">
        <title>Whole genome sequence of oil-degrading bacteria Rhodococcus pyridinivorans strain 5Ap.</title>
        <authorList>
            <person name="Akhremchuk A.E."/>
            <person name="Valentovich L.N."/>
            <person name="Charniauskaya M.I."/>
            <person name="Bukliarevich H.A."/>
            <person name="Titok M.A."/>
        </authorList>
    </citation>
    <scope>NUCLEOTIDE SEQUENCE [LARGE SCALE GENOMIC DNA]</scope>
    <source>
        <strain evidence="2 3">5Ap</strain>
        <plasmid evidence="2 3">pRh5Ap-243</plasmid>
    </source>
</reference>
<keyword evidence="2" id="KW-0614">Plasmid</keyword>
<feature type="region of interest" description="Disordered" evidence="1">
    <location>
        <begin position="38"/>
        <end position="106"/>
    </location>
</feature>
<proteinExistence type="predicted"/>
<evidence type="ECO:0000313" key="3">
    <source>
        <dbReference type="Proteomes" id="UP000593818"/>
    </source>
</evidence>